<evidence type="ECO:0000256" key="4">
    <source>
        <dbReference type="ARBA" id="ARBA00023239"/>
    </source>
</evidence>
<sequence length="214" mass="21863">MILSATETFRAAVQRLPLVAILRGITPAEALPVGEALVAAGFRLIEVPLNSPQPLESIALLARTFPQALVGAGTVMTADQATEVHDAGGRPVVSPHCDPHVIASAAALGMACVPGVMTPSEAFAALAAGASGLKLFPAEMIPPAAVRAVRAVLPREVLLLPVGGITPQNMADYREAGADGFGIGSALYKPGRSADEVAAAARRFVDAWAGTMRA</sequence>
<reference evidence="6 7" key="1">
    <citation type="submission" date="2020-05" db="EMBL/GenBank/DDBJ databases">
        <title>Ramlibacter rhizophilus sp. nov., isolated from rhizosphere soil of national flower Mugunghwa from South Korea.</title>
        <authorList>
            <person name="Zheng-Fei Y."/>
            <person name="Huan T."/>
        </authorList>
    </citation>
    <scope>NUCLEOTIDE SEQUENCE [LARGE SCALE GENOMIC DNA]</scope>
    <source>
        <strain evidence="6 7">H242</strain>
    </source>
</reference>
<protein>
    <submittedName>
        <fullName evidence="6">2-dehydro-3-deoxy-6-phosphogalactonate aldolase</fullName>
    </submittedName>
</protein>
<dbReference type="Gene3D" id="3.20.20.70">
    <property type="entry name" value="Aldolase class I"/>
    <property type="match status" value="1"/>
</dbReference>
<name>A0ABX6P6Q4_9BURK</name>
<accession>A0ABX6P6Q4</accession>
<proteinExistence type="inferred from homology"/>
<dbReference type="CDD" id="cd00452">
    <property type="entry name" value="KDPG_aldolase"/>
    <property type="match status" value="1"/>
</dbReference>
<dbReference type="InterPro" id="IPR000887">
    <property type="entry name" value="Aldlse_KDPG_KHG"/>
</dbReference>
<comment type="similarity">
    <text evidence="2">Belongs to the KHG/KDPG aldolase family.</text>
</comment>
<dbReference type="Proteomes" id="UP000500826">
    <property type="component" value="Chromosome"/>
</dbReference>
<evidence type="ECO:0000313" key="7">
    <source>
        <dbReference type="Proteomes" id="UP000500826"/>
    </source>
</evidence>
<organism evidence="6 7">
    <name type="scientific">Ramlibacter terrae</name>
    <dbReference type="NCBI Taxonomy" id="2732511"/>
    <lineage>
        <taxon>Bacteria</taxon>
        <taxon>Pseudomonadati</taxon>
        <taxon>Pseudomonadota</taxon>
        <taxon>Betaproteobacteria</taxon>
        <taxon>Burkholderiales</taxon>
        <taxon>Comamonadaceae</taxon>
        <taxon>Ramlibacter</taxon>
    </lineage>
</organism>
<evidence type="ECO:0000256" key="5">
    <source>
        <dbReference type="ARBA" id="ARBA00023277"/>
    </source>
</evidence>
<evidence type="ECO:0000256" key="2">
    <source>
        <dbReference type="ARBA" id="ARBA00006906"/>
    </source>
</evidence>
<evidence type="ECO:0000256" key="1">
    <source>
        <dbReference type="ARBA" id="ARBA00004761"/>
    </source>
</evidence>
<comment type="subunit">
    <text evidence="3">Homotrimer.</text>
</comment>
<evidence type="ECO:0000256" key="3">
    <source>
        <dbReference type="ARBA" id="ARBA00011233"/>
    </source>
</evidence>
<dbReference type="Pfam" id="PF01081">
    <property type="entry name" value="Aldolase"/>
    <property type="match status" value="1"/>
</dbReference>
<dbReference type="InterPro" id="IPR013785">
    <property type="entry name" value="Aldolase_TIM"/>
</dbReference>
<keyword evidence="4" id="KW-0456">Lyase</keyword>
<dbReference type="NCBIfam" id="NF006600">
    <property type="entry name" value="PRK09140.1"/>
    <property type="match status" value="1"/>
</dbReference>
<dbReference type="PANTHER" id="PTHR30246:SF1">
    <property type="entry name" value="2-DEHYDRO-3-DEOXY-6-PHOSPHOGALACTONATE ALDOLASE-RELATED"/>
    <property type="match status" value="1"/>
</dbReference>
<keyword evidence="7" id="KW-1185">Reference proteome</keyword>
<dbReference type="EMBL" id="CP053418">
    <property type="protein sequence ID" value="QJW85768.1"/>
    <property type="molecule type" value="Genomic_DNA"/>
</dbReference>
<evidence type="ECO:0000313" key="6">
    <source>
        <dbReference type="EMBL" id="QJW85768.1"/>
    </source>
</evidence>
<comment type="pathway">
    <text evidence="1">Carbohydrate acid metabolism.</text>
</comment>
<keyword evidence="5" id="KW-0119">Carbohydrate metabolism</keyword>
<reference evidence="6 7" key="2">
    <citation type="submission" date="2020-05" db="EMBL/GenBank/DDBJ databases">
        <authorList>
            <person name="Khan S.A."/>
            <person name="Jeon C.O."/>
            <person name="Chun B.H."/>
        </authorList>
    </citation>
    <scope>NUCLEOTIDE SEQUENCE [LARGE SCALE GENOMIC DNA]</scope>
    <source>
        <strain evidence="6 7">H242</strain>
    </source>
</reference>
<dbReference type="PANTHER" id="PTHR30246">
    <property type="entry name" value="2-KETO-3-DEOXY-6-PHOSPHOGLUCONATE ALDOLASE"/>
    <property type="match status" value="1"/>
</dbReference>
<gene>
    <name evidence="6" type="ORF">HK414_08535</name>
</gene>
<dbReference type="SUPFAM" id="SSF51569">
    <property type="entry name" value="Aldolase"/>
    <property type="match status" value="1"/>
</dbReference>